<evidence type="ECO:0000313" key="1">
    <source>
        <dbReference type="EMBL" id="CAG8850069.1"/>
    </source>
</evidence>
<proteinExistence type="predicted"/>
<accession>A0ACA9SWB1</accession>
<dbReference type="EMBL" id="CAJVQC010168915">
    <property type="protein sequence ID" value="CAG8850069.1"/>
    <property type="molecule type" value="Genomic_DNA"/>
</dbReference>
<feature type="non-terminal residue" evidence="1">
    <location>
        <position position="51"/>
    </location>
</feature>
<protein>
    <submittedName>
        <fullName evidence="1">31825_t:CDS:1</fullName>
    </submittedName>
</protein>
<reference evidence="1" key="1">
    <citation type="submission" date="2021-06" db="EMBL/GenBank/DDBJ databases">
        <authorList>
            <person name="Kallberg Y."/>
            <person name="Tangrot J."/>
            <person name="Rosling A."/>
        </authorList>
    </citation>
    <scope>NUCLEOTIDE SEQUENCE</scope>
    <source>
        <strain evidence="1">MA461A</strain>
    </source>
</reference>
<dbReference type="Proteomes" id="UP000789920">
    <property type="component" value="Unassembled WGS sequence"/>
</dbReference>
<feature type="non-terminal residue" evidence="1">
    <location>
        <position position="1"/>
    </location>
</feature>
<gene>
    <name evidence="1" type="ORF">RPERSI_LOCUS35909</name>
</gene>
<keyword evidence="2" id="KW-1185">Reference proteome</keyword>
<evidence type="ECO:0000313" key="2">
    <source>
        <dbReference type="Proteomes" id="UP000789920"/>
    </source>
</evidence>
<organism evidence="1 2">
    <name type="scientific">Racocetra persica</name>
    <dbReference type="NCBI Taxonomy" id="160502"/>
    <lineage>
        <taxon>Eukaryota</taxon>
        <taxon>Fungi</taxon>
        <taxon>Fungi incertae sedis</taxon>
        <taxon>Mucoromycota</taxon>
        <taxon>Glomeromycotina</taxon>
        <taxon>Glomeromycetes</taxon>
        <taxon>Diversisporales</taxon>
        <taxon>Gigasporaceae</taxon>
        <taxon>Racocetra</taxon>
    </lineage>
</organism>
<name>A0ACA9SWB1_9GLOM</name>
<comment type="caution">
    <text evidence="1">The sequence shown here is derived from an EMBL/GenBank/DDBJ whole genome shotgun (WGS) entry which is preliminary data.</text>
</comment>
<sequence length="51" mass="6038">LDYVRRIECRFLQTSLSKDHARRIEREFLQILCNTVSNFASPDAPICRLEL</sequence>